<evidence type="ECO:0000313" key="8">
    <source>
        <dbReference type="EMBL" id="MFC3230810.1"/>
    </source>
</evidence>
<dbReference type="PANTHER" id="PTHR11552">
    <property type="entry name" value="GLUCOSE-METHANOL-CHOLINE GMC OXIDOREDUCTASE"/>
    <property type="match status" value="1"/>
</dbReference>
<dbReference type="InterPro" id="IPR000172">
    <property type="entry name" value="GMC_OxRdtase_N"/>
</dbReference>
<evidence type="ECO:0000256" key="5">
    <source>
        <dbReference type="RuleBase" id="RU003968"/>
    </source>
</evidence>
<organism evidence="8 9">
    <name type="scientific">Marinibaculum pumilum</name>
    <dbReference type="NCBI Taxonomy" id="1766165"/>
    <lineage>
        <taxon>Bacteria</taxon>
        <taxon>Pseudomonadati</taxon>
        <taxon>Pseudomonadota</taxon>
        <taxon>Alphaproteobacteria</taxon>
        <taxon>Rhodospirillales</taxon>
        <taxon>Rhodospirillaceae</taxon>
        <taxon>Marinibaculum</taxon>
    </lineage>
</organism>
<evidence type="ECO:0000256" key="3">
    <source>
        <dbReference type="ARBA" id="ARBA00022630"/>
    </source>
</evidence>
<dbReference type="Pfam" id="PF00732">
    <property type="entry name" value="GMC_oxred_N"/>
    <property type="match status" value="1"/>
</dbReference>
<dbReference type="NCBIfam" id="NF002550">
    <property type="entry name" value="PRK02106.1"/>
    <property type="match status" value="1"/>
</dbReference>
<evidence type="ECO:0000313" key="9">
    <source>
        <dbReference type="Proteomes" id="UP001595528"/>
    </source>
</evidence>
<proteinExistence type="inferred from homology"/>
<dbReference type="InterPro" id="IPR007867">
    <property type="entry name" value="GMC_OxRtase_C"/>
</dbReference>
<dbReference type="InterPro" id="IPR012132">
    <property type="entry name" value="GMC_OxRdtase"/>
</dbReference>
<evidence type="ECO:0000259" key="6">
    <source>
        <dbReference type="PROSITE" id="PS00623"/>
    </source>
</evidence>
<feature type="domain" description="Glucose-methanol-choline oxidoreductase N-terminal" evidence="6">
    <location>
        <begin position="78"/>
        <end position="101"/>
    </location>
</feature>
<dbReference type="Gene3D" id="3.50.50.60">
    <property type="entry name" value="FAD/NAD(P)-binding domain"/>
    <property type="match status" value="1"/>
</dbReference>
<dbReference type="PANTHER" id="PTHR11552:SF147">
    <property type="entry name" value="CHOLINE DEHYDROGENASE, MITOCHONDRIAL"/>
    <property type="match status" value="1"/>
</dbReference>
<comment type="similarity">
    <text evidence="2 5">Belongs to the GMC oxidoreductase family.</text>
</comment>
<keyword evidence="4 5" id="KW-0274">FAD</keyword>
<evidence type="ECO:0000256" key="4">
    <source>
        <dbReference type="ARBA" id="ARBA00022827"/>
    </source>
</evidence>
<dbReference type="SUPFAM" id="SSF54373">
    <property type="entry name" value="FAD-linked reductases, C-terminal domain"/>
    <property type="match status" value="1"/>
</dbReference>
<keyword evidence="9" id="KW-1185">Reference proteome</keyword>
<protein>
    <submittedName>
        <fullName evidence="8">GMC family oxidoreductase</fullName>
    </submittedName>
</protein>
<sequence length="532" mass="57191">MYDYVIVGAGSAGCVLAARLTEDPQVKVCLLEAGPRDRDPKIHMPAGFAQLVDSELNWQFDTVPQPHCDGRTMFQPRGRTLGGSSSINAQLYIRGHRLDYDLWRQMGNRGWGFDDVLPYFRRAEGNVRGADPLHGADGPLGVAEQTGPLDLSLRFVQACTEAGIPANPDFNGAEQEGAGLYQVTHRRVRRCSAAVAYLHPAMRRPNLTVMTGARALRILVEQRRATGVEYAGRGVVAQLRAEREVLLCAGAFQSPQLLLLSGIGPAEGIAAHGIAVRHDLPGVGRNLQDHVNVDVHRLATGGRTYDGLTRLWPMLRTALQYYTRRSGPGASVLAEGGAFVRTDPALAAPDVQFHFIPAIVIDHGRVKHPGRGVSLHVCALRPESRGEVRLASADPLAPPAIDPNYLAERQDLETLVRGLRKAQEVLAAPAFAGLLGEEFAPGPGLSDAELQAYCRRTAETIYHPVGTCRMGSDALAVVDDELRLRGLDGLRVVDASVMPSIVGGNTNAPVIMIAEKAADLIRGRAMAAADAA</sequence>
<dbReference type="RefSeq" id="WP_379906267.1">
    <property type="nucleotide sequence ID" value="NZ_JBHRTR010000049.1"/>
</dbReference>
<evidence type="ECO:0000256" key="2">
    <source>
        <dbReference type="ARBA" id="ARBA00010790"/>
    </source>
</evidence>
<dbReference type="EMBL" id="JBHRTR010000049">
    <property type="protein sequence ID" value="MFC3230810.1"/>
    <property type="molecule type" value="Genomic_DNA"/>
</dbReference>
<evidence type="ECO:0000256" key="1">
    <source>
        <dbReference type="ARBA" id="ARBA00001974"/>
    </source>
</evidence>
<feature type="domain" description="Glucose-methanol-choline oxidoreductase N-terminal" evidence="7">
    <location>
        <begin position="250"/>
        <end position="264"/>
    </location>
</feature>
<gene>
    <name evidence="8" type="ORF">ACFOGJ_26435</name>
</gene>
<evidence type="ECO:0000259" key="7">
    <source>
        <dbReference type="PROSITE" id="PS00624"/>
    </source>
</evidence>
<dbReference type="PIRSF" id="PIRSF000137">
    <property type="entry name" value="Alcohol_oxidase"/>
    <property type="match status" value="1"/>
</dbReference>
<keyword evidence="3 5" id="KW-0285">Flavoprotein</keyword>
<dbReference type="PROSITE" id="PS00624">
    <property type="entry name" value="GMC_OXRED_2"/>
    <property type="match status" value="1"/>
</dbReference>
<accession>A0ABV7L8H4</accession>
<name>A0ABV7L8H4_9PROT</name>
<comment type="caution">
    <text evidence="8">The sequence shown here is derived from an EMBL/GenBank/DDBJ whole genome shotgun (WGS) entry which is preliminary data.</text>
</comment>
<dbReference type="Gene3D" id="3.30.560.10">
    <property type="entry name" value="Glucose Oxidase, domain 3"/>
    <property type="match status" value="1"/>
</dbReference>
<dbReference type="Pfam" id="PF05199">
    <property type="entry name" value="GMC_oxred_C"/>
    <property type="match status" value="1"/>
</dbReference>
<dbReference type="InterPro" id="IPR036188">
    <property type="entry name" value="FAD/NAD-bd_sf"/>
</dbReference>
<comment type="cofactor">
    <cofactor evidence="1">
        <name>FAD</name>
        <dbReference type="ChEBI" id="CHEBI:57692"/>
    </cofactor>
</comment>
<dbReference type="PROSITE" id="PS00623">
    <property type="entry name" value="GMC_OXRED_1"/>
    <property type="match status" value="1"/>
</dbReference>
<dbReference type="Proteomes" id="UP001595528">
    <property type="component" value="Unassembled WGS sequence"/>
</dbReference>
<reference evidence="9" key="1">
    <citation type="journal article" date="2019" name="Int. J. Syst. Evol. Microbiol.">
        <title>The Global Catalogue of Microorganisms (GCM) 10K type strain sequencing project: providing services to taxonomists for standard genome sequencing and annotation.</title>
        <authorList>
            <consortium name="The Broad Institute Genomics Platform"/>
            <consortium name="The Broad Institute Genome Sequencing Center for Infectious Disease"/>
            <person name="Wu L."/>
            <person name="Ma J."/>
        </authorList>
    </citation>
    <scope>NUCLEOTIDE SEQUENCE [LARGE SCALE GENOMIC DNA]</scope>
    <source>
        <strain evidence="9">KCTC 42964</strain>
    </source>
</reference>
<dbReference type="SUPFAM" id="SSF51905">
    <property type="entry name" value="FAD/NAD(P)-binding domain"/>
    <property type="match status" value="1"/>
</dbReference>